<dbReference type="InterPro" id="IPR057023">
    <property type="entry name" value="PTP-SAK"/>
</dbReference>
<dbReference type="GO" id="GO:0016301">
    <property type="term" value="F:kinase activity"/>
    <property type="evidence" value="ECO:0007669"/>
    <property type="project" value="UniProtKB-KW"/>
</dbReference>
<evidence type="ECO:0000259" key="3">
    <source>
        <dbReference type="PROSITE" id="PS50056"/>
    </source>
</evidence>
<evidence type="ECO:0000313" key="4">
    <source>
        <dbReference type="EMBL" id="PSC73501.1"/>
    </source>
</evidence>
<evidence type="ECO:0000256" key="2">
    <source>
        <dbReference type="SAM" id="MobiDB-lite"/>
    </source>
</evidence>
<dbReference type="InterPro" id="IPR029021">
    <property type="entry name" value="Prot-tyrosine_phosphatase-like"/>
</dbReference>
<name>A0A2P6VHD4_9CHLO</name>
<feature type="region of interest" description="Disordered" evidence="2">
    <location>
        <begin position="12"/>
        <end position="52"/>
    </location>
</feature>
<gene>
    <name evidence="4" type="ORF">C2E20_3373</name>
</gene>
<keyword evidence="1" id="KW-0378">Hydrolase</keyword>
<dbReference type="InterPro" id="IPR027417">
    <property type="entry name" value="P-loop_NTPase"/>
</dbReference>
<protein>
    <submittedName>
        <fullName evidence="4">MAP kinase phosphatase 6 isoform A</fullName>
    </submittedName>
</protein>
<dbReference type="GO" id="GO:0016791">
    <property type="term" value="F:phosphatase activity"/>
    <property type="evidence" value="ECO:0007669"/>
    <property type="project" value="UniProtKB-ARBA"/>
</dbReference>
<dbReference type="InterPro" id="IPR050561">
    <property type="entry name" value="PTP"/>
</dbReference>
<dbReference type="PROSITE" id="PS50056">
    <property type="entry name" value="TYR_PHOSPHATASE_2"/>
    <property type="match status" value="1"/>
</dbReference>
<dbReference type="Pfam" id="PF22784">
    <property type="entry name" value="PTP-SAK"/>
    <property type="match status" value="1"/>
</dbReference>
<comment type="caution">
    <text evidence="4">The sequence shown here is derived from an EMBL/GenBank/DDBJ whole genome shotgun (WGS) entry which is preliminary data.</text>
</comment>
<dbReference type="SUPFAM" id="SSF52799">
    <property type="entry name" value="(Phosphotyrosine protein) phosphatases II"/>
    <property type="match status" value="1"/>
</dbReference>
<organism evidence="4 5">
    <name type="scientific">Micractinium conductrix</name>
    <dbReference type="NCBI Taxonomy" id="554055"/>
    <lineage>
        <taxon>Eukaryota</taxon>
        <taxon>Viridiplantae</taxon>
        <taxon>Chlorophyta</taxon>
        <taxon>core chlorophytes</taxon>
        <taxon>Trebouxiophyceae</taxon>
        <taxon>Chlorellales</taxon>
        <taxon>Chlorellaceae</taxon>
        <taxon>Chlorella clade</taxon>
        <taxon>Micractinium</taxon>
    </lineage>
</organism>
<dbReference type="Proteomes" id="UP000239649">
    <property type="component" value="Unassembled WGS sequence"/>
</dbReference>
<feature type="domain" description="Tyrosine specific protein phosphatases" evidence="3">
    <location>
        <begin position="238"/>
        <end position="293"/>
    </location>
</feature>
<evidence type="ECO:0000313" key="5">
    <source>
        <dbReference type="Proteomes" id="UP000239649"/>
    </source>
</evidence>
<dbReference type="PANTHER" id="PTHR23339">
    <property type="entry name" value="TYROSINE SPECIFIC PROTEIN PHOSPHATASE AND DUAL SPECIFICITY PROTEIN PHOSPHATASE"/>
    <property type="match status" value="1"/>
</dbReference>
<keyword evidence="4" id="KW-0418">Kinase</keyword>
<keyword evidence="5" id="KW-1185">Reference proteome</keyword>
<dbReference type="SUPFAM" id="SSF52540">
    <property type="entry name" value="P-loop containing nucleoside triphosphate hydrolases"/>
    <property type="match status" value="1"/>
</dbReference>
<dbReference type="InterPro" id="IPR000387">
    <property type="entry name" value="Tyr_Pase_dom"/>
</dbReference>
<dbReference type="OrthoDB" id="48731at2759"/>
<dbReference type="Gene3D" id="3.90.190.10">
    <property type="entry name" value="Protein tyrosine phosphatase superfamily"/>
    <property type="match status" value="1"/>
</dbReference>
<feature type="region of interest" description="Disordered" evidence="2">
    <location>
        <begin position="295"/>
        <end position="318"/>
    </location>
</feature>
<dbReference type="EMBL" id="LHPF02000007">
    <property type="protein sequence ID" value="PSC73501.1"/>
    <property type="molecule type" value="Genomic_DNA"/>
</dbReference>
<dbReference type="STRING" id="554055.A0A2P6VHD4"/>
<feature type="compositionally biased region" description="Basic and acidic residues" evidence="2">
    <location>
        <begin position="295"/>
        <end position="316"/>
    </location>
</feature>
<sequence>MAGFCSAVARAVAPTQPSSSGRRPGAAAATPAAAAARQQQRPAGAAAHSAADRVMGANTARCGRRSRVPRAAAAEVVTATVPQATALPELPPLDDNYEATCSFTDVGNWLIPGRLMAGRYPFVEPGRCRSHEVGEAQLRELVQAGLTTFVCLQAELPPQESMRIGGLNGFLPYRATAQLLASSLSPPPSIEEVSALRTPELDRYLPPRRRPSAYQQRARIELNFSHCPIVDLSVPDADRLRLLLSELAGRLEAGENLYVHCWGGRGRAGTVGACLLAHLYGITADEALERVQRAFDTRKDAPDSRVSPADKRRSPETEEQVAFVRRFIADSSWGMPPRRNRQTGLGRGLRWLAVMSTAILLAVVVTQPGRPLRGARQLGEAGDHVVGPNSSAAAAAAIEAALGRTATGDGAAGAARLSAERSACIAAAVNGPVPVFGRVTKAGPLPMHLLDGPNTSQRHQAYFAWRDFGVDEEQTQQAVVNGVPTRVGRAPPLFPYCRILVNHNYRTMYLKAPKTGSTSVLTLLGTCTGNNETDKATCFKPLEVMPSLEDYAAMYARYFVWTVARNPWARAVSSYRMLSRYMKHGCKDRVGGWNTVCMDVNHIPRVHNVYPLCTIDRQRGEGFALHHFIGQAPCLVTEEGEWAADYVVRTENLAEDMRGVLEEMNQRRHPEAPALDVGALLGQLTNVNRVHVSCKGYEAPAAAGESGGAAAAASSGGAAGGEVKQFSKEIVAVSRRRALAGDKPHAVHLEASESYCNTEQYFLEEHAQCFDAIAAYYQHDMRLFQLPDCRG</sequence>
<evidence type="ECO:0000256" key="1">
    <source>
        <dbReference type="ARBA" id="ARBA00022801"/>
    </source>
</evidence>
<accession>A0A2P6VHD4</accession>
<reference evidence="4 5" key="1">
    <citation type="journal article" date="2018" name="Plant J.">
        <title>Genome sequences of Chlorella sorokiniana UTEX 1602 and Micractinium conductrix SAG 241.80: implications to maltose excretion by a green alga.</title>
        <authorList>
            <person name="Arriola M.B."/>
            <person name="Velmurugan N."/>
            <person name="Zhang Y."/>
            <person name="Plunkett M.H."/>
            <person name="Hondzo H."/>
            <person name="Barney B.M."/>
        </authorList>
    </citation>
    <scope>NUCLEOTIDE SEQUENCE [LARGE SCALE GENOMIC DNA]</scope>
    <source>
        <strain evidence="4 5">SAG 241.80</strain>
    </source>
</reference>
<proteinExistence type="predicted"/>
<dbReference type="AlphaFoldDB" id="A0A2P6VHD4"/>
<keyword evidence="4" id="KW-0808">Transferase</keyword>
<feature type="compositionally biased region" description="Low complexity" evidence="2">
    <location>
        <begin position="21"/>
        <end position="47"/>
    </location>
</feature>